<evidence type="ECO:0000313" key="1">
    <source>
        <dbReference type="EMBL" id="MDR5654228.1"/>
    </source>
</evidence>
<name>A0ABU1FBE8_9RHOB</name>
<proteinExistence type="predicted"/>
<dbReference type="Proteomes" id="UP001247754">
    <property type="component" value="Unassembled WGS sequence"/>
</dbReference>
<accession>A0ABU1FBE8</accession>
<keyword evidence="2" id="KW-1185">Reference proteome</keyword>
<sequence>MSVLGPDNAFWIDGEWLSWDSIPHEDDESFECNHLARLEHEAELRWRYPKADIALVPVFRDLLELAERYHRGTRRHLQVYGDIGELFGAIAFGIRLHQNYAKGSDGRLGSDFVEVKTITPFKKNDTVTLRLDRHFSKVLLVKISEEFAVSGRLIDRKDLTRRNEGVLRVTWNQVSELGLGWTDHPGRHS</sequence>
<gene>
    <name evidence="1" type="ORF">RGD00_16565</name>
</gene>
<organism evidence="1 2">
    <name type="scientific">Ruixingdingia sedimenti</name>
    <dbReference type="NCBI Taxonomy" id="3073604"/>
    <lineage>
        <taxon>Bacteria</taxon>
        <taxon>Pseudomonadati</taxon>
        <taxon>Pseudomonadota</taxon>
        <taxon>Alphaproteobacteria</taxon>
        <taxon>Rhodobacterales</taxon>
        <taxon>Paracoccaceae</taxon>
        <taxon>Ruixingdingia</taxon>
    </lineage>
</organism>
<protein>
    <submittedName>
        <fullName evidence="1">Uncharacterized protein</fullName>
    </submittedName>
</protein>
<comment type="caution">
    <text evidence="1">The sequence shown here is derived from an EMBL/GenBank/DDBJ whole genome shotgun (WGS) entry which is preliminary data.</text>
</comment>
<dbReference type="EMBL" id="JAVKPH010000023">
    <property type="protein sequence ID" value="MDR5654228.1"/>
    <property type="molecule type" value="Genomic_DNA"/>
</dbReference>
<reference evidence="1 2" key="1">
    <citation type="submission" date="2023-09" db="EMBL/GenBank/DDBJ databases">
        <title>Xinfangfangia sedmenti sp. nov., isolated the sedment.</title>
        <authorList>
            <person name="Xu L."/>
        </authorList>
    </citation>
    <scope>NUCLEOTIDE SEQUENCE [LARGE SCALE GENOMIC DNA]</scope>
    <source>
        <strain evidence="1 2">LG-4</strain>
    </source>
</reference>
<dbReference type="RefSeq" id="WP_310458402.1">
    <property type="nucleotide sequence ID" value="NZ_JAVKPH010000023.1"/>
</dbReference>
<evidence type="ECO:0000313" key="2">
    <source>
        <dbReference type="Proteomes" id="UP001247754"/>
    </source>
</evidence>